<dbReference type="RefSeq" id="WP_072632505.1">
    <property type="nucleotide sequence ID" value="NZ_JABBAN010000041.1"/>
</dbReference>
<dbReference type="InterPro" id="IPR032710">
    <property type="entry name" value="NTF2-like_dom_sf"/>
</dbReference>
<dbReference type="EMBL" id="MLCB01000221">
    <property type="protein sequence ID" value="OJI91744.1"/>
    <property type="molecule type" value="Genomic_DNA"/>
</dbReference>
<keyword evidence="2" id="KW-1185">Reference proteome</keyword>
<proteinExistence type="predicted"/>
<dbReference type="Proteomes" id="UP000184514">
    <property type="component" value="Unassembled WGS sequence"/>
</dbReference>
<reference evidence="1 2" key="1">
    <citation type="submission" date="2016-10" db="EMBL/GenBank/DDBJ databases">
        <title>Genome sequence of Planktotalea frisia SH6-1.</title>
        <authorList>
            <person name="Poehlein A."/>
            <person name="Bakenhus I."/>
            <person name="Voget S."/>
            <person name="Brinkhoff T."/>
            <person name="Simon M."/>
        </authorList>
    </citation>
    <scope>NUCLEOTIDE SEQUENCE [LARGE SCALE GENOMIC DNA]</scope>
    <source>
        <strain evidence="1 2">SH6-1</strain>
    </source>
</reference>
<dbReference type="GO" id="GO:0030638">
    <property type="term" value="P:polyketide metabolic process"/>
    <property type="evidence" value="ECO:0007669"/>
    <property type="project" value="InterPro"/>
</dbReference>
<dbReference type="Pfam" id="PF07366">
    <property type="entry name" value="SnoaL"/>
    <property type="match status" value="1"/>
</dbReference>
<organism evidence="1 2">
    <name type="scientific">Planktotalea frisia</name>
    <dbReference type="NCBI Taxonomy" id="696762"/>
    <lineage>
        <taxon>Bacteria</taxon>
        <taxon>Pseudomonadati</taxon>
        <taxon>Pseudomonadota</taxon>
        <taxon>Alphaproteobacteria</taxon>
        <taxon>Rhodobacterales</taxon>
        <taxon>Paracoccaceae</taxon>
        <taxon>Planktotalea</taxon>
    </lineage>
</organism>
<dbReference type="Gene3D" id="3.10.450.50">
    <property type="match status" value="2"/>
</dbReference>
<name>A0A1L9NRH8_9RHOB</name>
<evidence type="ECO:0000313" key="2">
    <source>
        <dbReference type="Proteomes" id="UP000184514"/>
    </source>
</evidence>
<gene>
    <name evidence="1" type="ORF">PFRI_40400</name>
</gene>
<sequence>MKGFSNRWKDFPDYILGITHEIWEERQLRTLDHYYAENIPMRFPSGLAQGNAGVIDGTMATLAEFPDRQLKGEDVIWSGDEEVGYLSSHRILTTGTHLGNGAFGEATGQKFIIRAIADCAAKEDTIYDEWLIRDVAGLAEQLGWDPQEYAAEMIRREGGPENCVRPFTPDQDVDGGYHGRGNDNIWGERYAGILTDIMDKRMETIRTRYDRACSLGYPRVMFDHGWDAAELFWLGLRSSFPTAKFEIHHQIGREDPMMPPRSAIRWSLTGTHSGFGTFGTPTGADVHIMGMSHAEFGPFGHPDGTIRREFALIDEVAVWKQILMHTGDI</sequence>
<dbReference type="OrthoDB" id="2769928at2"/>
<comment type="caution">
    <text evidence="1">The sequence shown here is derived from an EMBL/GenBank/DDBJ whole genome shotgun (WGS) entry which is preliminary data.</text>
</comment>
<protein>
    <submittedName>
        <fullName evidence="1">SnoaL-like polyketide cyclase</fullName>
    </submittedName>
</protein>
<dbReference type="PANTHER" id="PTHR38436">
    <property type="entry name" value="POLYKETIDE CYCLASE SNOAL-LIKE DOMAIN"/>
    <property type="match status" value="1"/>
</dbReference>
<dbReference type="InterPro" id="IPR009959">
    <property type="entry name" value="Cyclase_SnoaL-like"/>
</dbReference>
<dbReference type="SUPFAM" id="SSF54427">
    <property type="entry name" value="NTF2-like"/>
    <property type="match status" value="2"/>
</dbReference>
<dbReference type="STRING" id="696762.PFRI_40400"/>
<accession>A0A1L9NRH8</accession>
<dbReference type="PANTHER" id="PTHR38436:SF1">
    <property type="entry name" value="ESTER CYCLASE"/>
    <property type="match status" value="1"/>
</dbReference>
<dbReference type="AlphaFoldDB" id="A0A1L9NRH8"/>
<evidence type="ECO:0000313" key="1">
    <source>
        <dbReference type="EMBL" id="OJI91744.1"/>
    </source>
</evidence>